<dbReference type="Proteomes" id="UP000663833">
    <property type="component" value="Unassembled WGS sequence"/>
</dbReference>
<organism evidence="2 4">
    <name type="scientific">Rotaria socialis</name>
    <dbReference type="NCBI Taxonomy" id="392032"/>
    <lineage>
        <taxon>Eukaryota</taxon>
        <taxon>Metazoa</taxon>
        <taxon>Spiralia</taxon>
        <taxon>Gnathifera</taxon>
        <taxon>Rotifera</taxon>
        <taxon>Eurotatoria</taxon>
        <taxon>Bdelloidea</taxon>
        <taxon>Philodinida</taxon>
        <taxon>Philodinidae</taxon>
        <taxon>Rotaria</taxon>
    </lineage>
</organism>
<evidence type="ECO:0000256" key="1">
    <source>
        <dbReference type="SAM" id="MobiDB-lite"/>
    </source>
</evidence>
<sequence length="294" mass="34639">SFTQAHLLPSLPTAANSPQHLVMNDSTTKTISNDSDSSSQNSPSNPLRISAIGELIETERCYDNNLLNHDIMLELKKLDLCLIVDERKTFVDSNDLKINIINHVPKLYKFTFNIRSSSRFYNENGVTNNFPGGIFQCVRKVSLFDERHFEHEFFLQIQKSIPLMQQFIVVNQQRQTNKKFGKANNENGDLATIHYPDLEHLDHLDTCIHYHRQFLLDAKMCLTYHVRVYMNYEIVDIKVTRNFRRNSTRSNCAKMNHVYLFRKLEYHGPFYEFFRPKIQFPEDIKDYFPYAEIK</sequence>
<name>A0A818F4G9_9BILA</name>
<proteinExistence type="predicted"/>
<dbReference type="AlphaFoldDB" id="A0A818F4G9"/>
<feature type="region of interest" description="Disordered" evidence="1">
    <location>
        <begin position="27"/>
        <end position="46"/>
    </location>
</feature>
<dbReference type="EMBL" id="CAJOBO010003918">
    <property type="protein sequence ID" value="CAF4506836.1"/>
    <property type="molecule type" value="Genomic_DNA"/>
</dbReference>
<evidence type="ECO:0000313" key="3">
    <source>
        <dbReference type="EMBL" id="CAF4506836.1"/>
    </source>
</evidence>
<reference evidence="2" key="1">
    <citation type="submission" date="2021-02" db="EMBL/GenBank/DDBJ databases">
        <authorList>
            <person name="Nowell W R."/>
        </authorList>
    </citation>
    <scope>NUCLEOTIDE SEQUENCE</scope>
</reference>
<feature type="compositionally biased region" description="Low complexity" evidence="1">
    <location>
        <begin position="27"/>
        <end position="45"/>
    </location>
</feature>
<evidence type="ECO:0000313" key="2">
    <source>
        <dbReference type="EMBL" id="CAF3469082.1"/>
    </source>
</evidence>
<comment type="caution">
    <text evidence="2">The sequence shown here is derived from an EMBL/GenBank/DDBJ whole genome shotgun (WGS) entry which is preliminary data.</text>
</comment>
<feature type="region of interest" description="Disordered" evidence="1">
    <location>
        <begin position="1"/>
        <end position="20"/>
    </location>
</feature>
<dbReference type="EMBL" id="CAJNYD010002998">
    <property type="protein sequence ID" value="CAF3469082.1"/>
    <property type="molecule type" value="Genomic_DNA"/>
</dbReference>
<evidence type="ECO:0000313" key="4">
    <source>
        <dbReference type="Proteomes" id="UP000663833"/>
    </source>
</evidence>
<dbReference type="Proteomes" id="UP000663851">
    <property type="component" value="Unassembled WGS sequence"/>
</dbReference>
<accession>A0A818F4G9</accession>
<gene>
    <name evidence="3" type="ORF">HFQ381_LOCUS28187</name>
    <name evidence="2" type="ORF">LUA448_LOCUS23226</name>
</gene>
<protein>
    <submittedName>
        <fullName evidence="2">Uncharacterized protein</fullName>
    </submittedName>
</protein>
<feature type="non-terminal residue" evidence="2">
    <location>
        <position position="1"/>
    </location>
</feature>